<accession>A0A1Z1LW85</accession>
<keyword evidence="1" id="KW-0472">Membrane</keyword>
<evidence type="ECO:0000313" key="3">
    <source>
        <dbReference type="Proteomes" id="UP000225351"/>
    </source>
</evidence>
<sequence length="63" mass="7432">MKYWRLWSYALGRKEGRSNKEADVIACIRTFILLSYLVTNCFIVAGVIRHWDNNIPQQTTEKL</sequence>
<dbReference type="GeneID" id="65107788"/>
<evidence type="ECO:0008006" key="4">
    <source>
        <dbReference type="Google" id="ProtNLM"/>
    </source>
</evidence>
<reference evidence="2 3" key="1">
    <citation type="submission" date="2017-04" db="EMBL/GenBank/DDBJ databases">
        <title>Isolation and Genetic Analysis of a Novel Cyanophage S-H35 from the Bohai Sea.</title>
        <authorList>
            <person name="Xu X."/>
        </authorList>
    </citation>
    <scope>NUCLEOTIDE SEQUENCE [LARGE SCALE GENOMIC DNA]</scope>
</reference>
<dbReference type="EMBL" id="KY945241">
    <property type="protein sequence ID" value="ARW56930.1"/>
    <property type="molecule type" value="Genomic_RNA"/>
</dbReference>
<keyword evidence="1" id="KW-1133">Transmembrane helix</keyword>
<protein>
    <recommendedName>
        <fullName evidence="4">Rnf-Nqr</fullName>
    </recommendedName>
</protein>
<organism evidence="2 3">
    <name type="scientific">Synechococcus phage S-H35</name>
    <dbReference type="NCBI Taxonomy" id="1983572"/>
    <lineage>
        <taxon>Viruses</taxon>
        <taxon>Duplodnaviria</taxon>
        <taxon>Heunggongvirae</taxon>
        <taxon>Uroviricota</taxon>
        <taxon>Caudoviricetes</taxon>
        <taxon>Pantevenvirales</taxon>
        <taxon>Kyanoviridae</taxon>
        <taxon>Shandvirus</taxon>
        <taxon>Shandvirus sh35</taxon>
    </lineage>
</organism>
<evidence type="ECO:0000313" key="2">
    <source>
        <dbReference type="EMBL" id="ARW56930.1"/>
    </source>
</evidence>
<dbReference type="KEGG" id="vg:65107788"/>
<dbReference type="RefSeq" id="YP_010090316.1">
    <property type="nucleotide sequence ID" value="NC_055719.1"/>
</dbReference>
<feature type="transmembrane region" description="Helical" evidence="1">
    <location>
        <begin position="21"/>
        <end position="48"/>
    </location>
</feature>
<keyword evidence="1" id="KW-0812">Transmembrane</keyword>
<keyword evidence="3" id="KW-1185">Reference proteome</keyword>
<proteinExistence type="predicted"/>
<evidence type="ECO:0000256" key="1">
    <source>
        <dbReference type="SAM" id="Phobius"/>
    </source>
</evidence>
<name>A0A1Z1LW85_9CAUD</name>
<dbReference type="Proteomes" id="UP000225351">
    <property type="component" value="Segment"/>
</dbReference>